<reference evidence="1" key="2">
    <citation type="journal article" date="2020" name="Nat. Commun.">
        <title>Large-scale genome sequencing of mycorrhizal fungi provides insights into the early evolution of symbiotic traits.</title>
        <authorList>
            <person name="Miyauchi S."/>
            <person name="Kiss E."/>
            <person name="Kuo A."/>
            <person name="Drula E."/>
            <person name="Kohler A."/>
            <person name="Sanchez-Garcia M."/>
            <person name="Morin E."/>
            <person name="Andreopoulos B."/>
            <person name="Barry K.W."/>
            <person name="Bonito G."/>
            <person name="Buee M."/>
            <person name="Carver A."/>
            <person name="Chen C."/>
            <person name="Cichocki N."/>
            <person name="Clum A."/>
            <person name="Culley D."/>
            <person name="Crous P.W."/>
            <person name="Fauchery L."/>
            <person name="Girlanda M."/>
            <person name="Hayes R.D."/>
            <person name="Keri Z."/>
            <person name="LaButti K."/>
            <person name="Lipzen A."/>
            <person name="Lombard V."/>
            <person name="Magnuson J."/>
            <person name="Maillard F."/>
            <person name="Murat C."/>
            <person name="Nolan M."/>
            <person name="Ohm R.A."/>
            <person name="Pangilinan J."/>
            <person name="Pereira M.F."/>
            <person name="Perotto S."/>
            <person name="Peter M."/>
            <person name="Pfister S."/>
            <person name="Riley R."/>
            <person name="Sitrit Y."/>
            <person name="Stielow J.B."/>
            <person name="Szollosi G."/>
            <person name="Zifcakova L."/>
            <person name="Stursova M."/>
            <person name="Spatafora J.W."/>
            <person name="Tedersoo L."/>
            <person name="Vaario L.M."/>
            <person name="Yamada A."/>
            <person name="Yan M."/>
            <person name="Wang P."/>
            <person name="Xu J."/>
            <person name="Bruns T."/>
            <person name="Baldrian P."/>
            <person name="Vilgalys R."/>
            <person name="Dunand C."/>
            <person name="Henrissat B."/>
            <person name="Grigoriev I.V."/>
            <person name="Hibbett D."/>
            <person name="Nagy L.G."/>
            <person name="Martin F.M."/>
        </authorList>
    </citation>
    <scope>NUCLEOTIDE SEQUENCE</scope>
    <source>
        <strain evidence="1">P2</strain>
    </source>
</reference>
<proteinExistence type="predicted"/>
<evidence type="ECO:0000313" key="1">
    <source>
        <dbReference type="EMBL" id="KAF9643641.1"/>
    </source>
</evidence>
<name>A0ACB6Z1T7_THEGA</name>
<organism evidence="1 2">
    <name type="scientific">Thelephora ganbajun</name>
    <name type="common">Ganba fungus</name>
    <dbReference type="NCBI Taxonomy" id="370292"/>
    <lineage>
        <taxon>Eukaryota</taxon>
        <taxon>Fungi</taxon>
        <taxon>Dikarya</taxon>
        <taxon>Basidiomycota</taxon>
        <taxon>Agaricomycotina</taxon>
        <taxon>Agaricomycetes</taxon>
        <taxon>Thelephorales</taxon>
        <taxon>Thelephoraceae</taxon>
        <taxon>Thelephora</taxon>
    </lineage>
</organism>
<evidence type="ECO:0000313" key="2">
    <source>
        <dbReference type="Proteomes" id="UP000886501"/>
    </source>
</evidence>
<accession>A0ACB6Z1T7</accession>
<comment type="caution">
    <text evidence="1">The sequence shown here is derived from an EMBL/GenBank/DDBJ whole genome shotgun (WGS) entry which is preliminary data.</text>
</comment>
<reference evidence="1" key="1">
    <citation type="submission" date="2019-10" db="EMBL/GenBank/DDBJ databases">
        <authorList>
            <consortium name="DOE Joint Genome Institute"/>
            <person name="Kuo A."/>
            <person name="Miyauchi S."/>
            <person name="Kiss E."/>
            <person name="Drula E."/>
            <person name="Kohler A."/>
            <person name="Sanchez-Garcia M."/>
            <person name="Andreopoulos B."/>
            <person name="Barry K.W."/>
            <person name="Bonito G."/>
            <person name="Buee M."/>
            <person name="Carver A."/>
            <person name="Chen C."/>
            <person name="Cichocki N."/>
            <person name="Clum A."/>
            <person name="Culley D."/>
            <person name="Crous P.W."/>
            <person name="Fauchery L."/>
            <person name="Girlanda M."/>
            <person name="Hayes R."/>
            <person name="Keri Z."/>
            <person name="Labutti K."/>
            <person name="Lipzen A."/>
            <person name="Lombard V."/>
            <person name="Magnuson J."/>
            <person name="Maillard F."/>
            <person name="Morin E."/>
            <person name="Murat C."/>
            <person name="Nolan M."/>
            <person name="Ohm R."/>
            <person name="Pangilinan J."/>
            <person name="Pereira M."/>
            <person name="Perotto S."/>
            <person name="Peter M."/>
            <person name="Riley R."/>
            <person name="Sitrit Y."/>
            <person name="Stielow B."/>
            <person name="Szollosi G."/>
            <person name="Zifcakova L."/>
            <person name="Stursova M."/>
            <person name="Spatafora J.W."/>
            <person name="Tedersoo L."/>
            <person name="Vaario L.-M."/>
            <person name="Yamada A."/>
            <person name="Yan M."/>
            <person name="Wang P."/>
            <person name="Xu J."/>
            <person name="Bruns T."/>
            <person name="Baldrian P."/>
            <person name="Vilgalys R."/>
            <person name="Henrissat B."/>
            <person name="Grigoriev I.V."/>
            <person name="Hibbett D."/>
            <person name="Nagy L.G."/>
            <person name="Martin F.M."/>
        </authorList>
    </citation>
    <scope>NUCLEOTIDE SEQUENCE</scope>
    <source>
        <strain evidence="1">P2</strain>
    </source>
</reference>
<protein>
    <submittedName>
        <fullName evidence="1">Uncharacterized protein</fullName>
    </submittedName>
</protein>
<dbReference type="EMBL" id="MU118200">
    <property type="protein sequence ID" value="KAF9643641.1"/>
    <property type="molecule type" value="Genomic_DNA"/>
</dbReference>
<gene>
    <name evidence="1" type="ORF">BDM02DRAFT_3191378</name>
</gene>
<keyword evidence="2" id="KW-1185">Reference proteome</keyword>
<sequence>MPPRSKRPKKPRQPSQQPTSLGTSTLGISTDLASNIGPKAGANNGRGSRAVFRGVSEDRRLHALDASTSIHGLPREREHDHIGKDTVQSRGSSVVERDVKDAAPKAAAIPVDVSQRLAGGFGPLKAVLGTTSVVYTNYKKTATVGNKIADLLSRIGALEAHFVMLPGNVVEQRRRSELIRKFRGIEGQLRSLSEKSILQRLADHVQDGEEVSELLEDIRETISDYQMTHQMATREQSYKLINPADASVLNNFRCAQGAEYRYGDRRSCLKGTRTAVLDEIELWTRDFDKPPVYWLNGPAGTGKSTIAQTIAERVFADGQLGASFFCSRDFQDRRSLRFIFPTLAVQLARKYPEFRSIFVPLVQSNPELVDGSLYTQMRRLIIWPLEESDISTVIVIDGLDECEDEEPASAILSILGRLVSWIPKVKFILTGRPEPRIPEGFRVPLYAKAADAFVLRKVESSQADSNIRLFFKRGFLELTRRRHGLDEWPTEEQLDLLCERATGLFAYAVTIVRFTDHRNNDPKDQLDRLLRSLGGSACEGKTKSKANVTLDSLYTSILQEAFGDDDPEDDHKTRSVLAAAILAANPLSPFTIATLLGISAKDVFLRLSLIHSLLIFQEGVDSPVQPFHKSFPDFIIDPTRCIDQRFQISSRNHHMELLVGCLNLMNQTLEKNMCKLPDAAANSEVPDLRERIERYIDSALQYACKSWHKHLVDEHMVRTPNITSALRRFLENKFVFWLEVLSVLGAAREAIDALDLVTKWLEVSATRELAKDCSRFATEFLGVIDESAPHIYHSALPVSPQTSMVRKLYGRHANPLTRIVRGLPVSWDPAVVTMKYSSESAAWSPCGRFIAISNGGCRTEIVDAATLKRLTTLESGQTLDLVFSPDARQLVCFHSESTAFTSWDLQTGAQVSAISVEDLWDIGTHCFSITYSACGTMFGALFRVRWPDDFTICTYDVHSGTDIYSHSIKGKVVGNIWTHGECLRFATMNSGSITTWEVGFASGNTPAEIESLPLPDNLPHDSHPYSFHPTLSRLVITHLNSGRILVWDAHHSKLLLNEEFNWHSHGFSFSPDGRFFMYGESQQIYLWKESSAGYTLHRKLSCEIEVPGLFISPNGESVFVCGSSILQLWHPMDPPTSFSREQAHQGFILEFSPDEMLAAVTRFEDKTTTVLGLESGNPLSIIDAGTEIYGQRVTGNTLVAVGHEKVVTWNLPTVNHVLNPKANVIQTATFSCPGMFSNLRILRFASISPDLHSIAIVEGPIYGNPPCLYLHDVPTGQLLGSVSMRGGGDGRPWFTSDGRQVWYITDRGEANGLTIVKDNKSGIIKLEHLEPIGQPQNTLPWLSSRGYQVVNDRWILDFSGKRLLWLPPHWQSSSANRAWGGRFLGLLHGTLPEAVILELEE</sequence>
<dbReference type="Proteomes" id="UP000886501">
    <property type="component" value="Unassembled WGS sequence"/>
</dbReference>